<dbReference type="InterPro" id="IPR006015">
    <property type="entry name" value="Universal_stress_UspA"/>
</dbReference>
<name>A0A1R3XFR5_9RHOB</name>
<organism evidence="3 4">
    <name type="scientific">Yoonia rosea</name>
    <dbReference type="NCBI Taxonomy" id="287098"/>
    <lineage>
        <taxon>Bacteria</taxon>
        <taxon>Pseudomonadati</taxon>
        <taxon>Pseudomonadota</taxon>
        <taxon>Alphaproteobacteria</taxon>
        <taxon>Rhodobacterales</taxon>
        <taxon>Paracoccaceae</taxon>
        <taxon>Yoonia</taxon>
    </lineage>
</organism>
<dbReference type="PANTHER" id="PTHR46268:SF15">
    <property type="entry name" value="UNIVERSAL STRESS PROTEIN HP_0031"/>
    <property type="match status" value="1"/>
</dbReference>
<dbReference type="InterPro" id="IPR006016">
    <property type="entry name" value="UspA"/>
</dbReference>
<dbReference type="STRING" id="287098.SAMN05421665_3028"/>
<dbReference type="Pfam" id="PF00582">
    <property type="entry name" value="Usp"/>
    <property type="match status" value="1"/>
</dbReference>
<gene>
    <name evidence="3" type="ORF">SAMN05421665_3028</name>
</gene>
<proteinExistence type="inferred from homology"/>
<dbReference type="PANTHER" id="PTHR46268">
    <property type="entry name" value="STRESS RESPONSE PROTEIN NHAX"/>
    <property type="match status" value="1"/>
</dbReference>
<feature type="domain" description="UspA" evidence="2">
    <location>
        <begin position="217"/>
        <end position="282"/>
    </location>
</feature>
<reference evidence="4" key="1">
    <citation type="submission" date="2017-01" db="EMBL/GenBank/DDBJ databases">
        <authorList>
            <person name="Varghese N."/>
            <person name="Submissions S."/>
        </authorList>
    </citation>
    <scope>NUCLEOTIDE SEQUENCE [LARGE SCALE GENOMIC DNA]</scope>
    <source>
        <strain evidence="4">DSM 29591</strain>
    </source>
</reference>
<comment type="similarity">
    <text evidence="1">Belongs to the universal stress protein A family.</text>
</comment>
<evidence type="ECO:0000256" key="1">
    <source>
        <dbReference type="ARBA" id="ARBA00008791"/>
    </source>
</evidence>
<dbReference type="SUPFAM" id="SSF52402">
    <property type="entry name" value="Adenine nucleotide alpha hydrolases-like"/>
    <property type="match status" value="2"/>
</dbReference>
<dbReference type="AlphaFoldDB" id="A0A1R3XFR5"/>
<dbReference type="EMBL" id="FTPR01000003">
    <property type="protein sequence ID" value="SIT90218.1"/>
    <property type="molecule type" value="Genomic_DNA"/>
</dbReference>
<dbReference type="RefSeq" id="WP_076660740.1">
    <property type="nucleotide sequence ID" value="NZ_FTPR01000003.1"/>
</dbReference>
<evidence type="ECO:0000313" key="3">
    <source>
        <dbReference type="EMBL" id="SIT90218.1"/>
    </source>
</evidence>
<evidence type="ECO:0000313" key="4">
    <source>
        <dbReference type="Proteomes" id="UP000186997"/>
    </source>
</evidence>
<dbReference type="Gene3D" id="3.40.50.12370">
    <property type="match status" value="1"/>
</dbReference>
<protein>
    <submittedName>
        <fullName evidence="3">Nucleotide-binding universal stress protein, UspA family</fullName>
    </submittedName>
</protein>
<keyword evidence="4" id="KW-1185">Reference proteome</keyword>
<sequence>MIKSILVPVRGDGMVATVLAHAAELARQHQAQVNVVHCRAQAKDLMPTGIPLNDFARKVMMEQAVELANRQEDHLRGILHRLAREFGLSENGGDDGSVICTFTEKNGRMADVVKHAGRLSDLIVLPKPQRERNLGQSSLKAALYGAGRPVLICPGQLQPDETFTQHVAIGWNGSLPAARAVASSLDIIHAAQKVSILTGGKPQSQGPGVDELIDYYALRGITAEIVRFEGKDPATELLKTSKKIGASLLVIGAYSHSHETEMLFGGNTERIVDKTDMPILMAH</sequence>
<dbReference type="PRINTS" id="PR01438">
    <property type="entry name" value="UNVRSLSTRESS"/>
</dbReference>
<accession>A0A1R3XFR5</accession>
<dbReference type="OrthoDB" id="9804721at2"/>
<dbReference type="Proteomes" id="UP000186997">
    <property type="component" value="Unassembled WGS sequence"/>
</dbReference>
<dbReference type="CDD" id="cd00293">
    <property type="entry name" value="USP-like"/>
    <property type="match status" value="1"/>
</dbReference>
<evidence type="ECO:0000259" key="2">
    <source>
        <dbReference type="Pfam" id="PF00582"/>
    </source>
</evidence>